<gene>
    <name evidence="1" type="ORF">PSCICP_10090</name>
</gene>
<evidence type="ECO:0000313" key="1">
    <source>
        <dbReference type="EMBL" id="GFM91037.1"/>
    </source>
</evidence>
<dbReference type="EMBL" id="BLWA01000002">
    <property type="protein sequence ID" value="GFM91037.1"/>
    <property type="molecule type" value="Genomic_DNA"/>
</dbReference>
<accession>A0ABQ1DJ51</accession>
<keyword evidence="2" id="KW-1185">Reference proteome</keyword>
<sequence length="63" mass="7120">MVSRHVLRNMTHKGQSAIMACIDQPAIDQDLHPERRTFAPVVLPALLSTYLSARAPYDKARFN</sequence>
<protein>
    <submittedName>
        <fullName evidence="1">Uncharacterized protein</fullName>
    </submittedName>
</protein>
<organism evidence="1 2">
    <name type="scientific">Pseudomonas cichorii</name>
    <dbReference type="NCBI Taxonomy" id="36746"/>
    <lineage>
        <taxon>Bacteria</taxon>
        <taxon>Pseudomonadati</taxon>
        <taxon>Pseudomonadota</taxon>
        <taxon>Gammaproteobacteria</taxon>
        <taxon>Pseudomonadales</taxon>
        <taxon>Pseudomonadaceae</taxon>
        <taxon>Pseudomonas</taxon>
    </lineage>
</organism>
<name>A0ABQ1DJ51_PSECI</name>
<comment type="caution">
    <text evidence="1">The sequence shown here is derived from an EMBL/GenBank/DDBJ whole genome shotgun (WGS) entry which is preliminary data.</text>
</comment>
<proteinExistence type="predicted"/>
<reference evidence="1 2" key="1">
    <citation type="submission" date="2020-05" db="EMBL/GenBank/DDBJ databases">
        <title>Genetic diversity of Pseudomonas cichorii.</title>
        <authorList>
            <person name="Tani S."/>
            <person name="Yagi H."/>
            <person name="Hashimoto S."/>
            <person name="Iiyama K."/>
            <person name="Furuya N."/>
        </authorList>
    </citation>
    <scope>NUCLEOTIDE SEQUENCE [LARGE SCALE GENOMIC DNA]</scope>
    <source>
        <strain evidence="1 2">LMG 2162</strain>
    </source>
</reference>
<dbReference type="Proteomes" id="UP000614982">
    <property type="component" value="Unassembled WGS sequence"/>
</dbReference>
<evidence type="ECO:0000313" key="2">
    <source>
        <dbReference type="Proteomes" id="UP000614982"/>
    </source>
</evidence>